<feature type="domain" description="Rhamnogalacturonase A/B/Epimerase-like pectate lyase" evidence="2">
    <location>
        <begin position="434"/>
        <end position="492"/>
    </location>
</feature>
<dbReference type="InterPro" id="IPR012334">
    <property type="entry name" value="Pectin_lyas_fold"/>
</dbReference>
<gene>
    <name evidence="3" type="ORF">AB675_6681</name>
</gene>
<feature type="region of interest" description="Disordered" evidence="1">
    <location>
        <begin position="27"/>
        <end position="62"/>
    </location>
</feature>
<dbReference type="PANTHER" id="PTHR33928:SF2">
    <property type="entry name" value="PECTATE LYASE SUPERFAMILY PROTEIN DOMAIN-CONTAINING PROTEIN-RELATED"/>
    <property type="match status" value="1"/>
</dbReference>
<dbReference type="InterPro" id="IPR024535">
    <property type="entry name" value="RHGA/B-epi-like_pectate_lyase"/>
</dbReference>
<dbReference type="SUPFAM" id="SSF51126">
    <property type="entry name" value="Pectin lyase-like"/>
    <property type="match status" value="2"/>
</dbReference>
<evidence type="ECO:0000256" key="1">
    <source>
        <dbReference type="SAM" id="MobiDB-lite"/>
    </source>
</evidence>
<dbReference type="GeneID" id="28738868"/>
<protein>
    <submittedName>
        <fullName evidence="3">Glucan 1,3-beta-glucosidase</fullName>
    </submittedName>
</protein>
<evidence type="ECO:0000313" key="3">
    <source>
        <dbReference type="EMBL" id="KPI43559.1"/>
    </source>
</evidence>
<dbReference type="EMBL" id="LFJN01000005">
    <property type="protein sequence ID" value="KPI43559.1"/>
    <property type="molecule type" value="Genomic_DNA"/>
</dbReference>
<sequence length="815" mass="88756">MAQLASLAGRARDGVTDDTTAINNAVAAPGTVGVKPHGNSTRCGGGTARTNPPGDNGGQDCSSSTIQPALVYFPPGNYLINRPIVMWYMTQMIGDAINPPTIIMDRLYTYARATNTPSAPANDTVLGVAMFDANMYIPGFGGAGLTWWDNQNNFYRQIRNFKFDLRNGPNDGVAIHWQVAQATSMQNIEIFLKPGKNTDGTQNTANTQVGINMENGSGGWFSNVIIHGGNSAMSLGSQQFTVRDISIDGAWTGVKMIFGWTWLFARMNITNVQIGFDFTNGGSFGGTTHVTLIVDSTISATYGVLSKYKAGRSNPPIAGSLTLDRVDMTGSSIAMADSTDTVNGNVILPGRQNIPLWVQGNVWTIAGQAQNQTFFNTTSCTVQNNTNYRRSAEEVTVQRLLAPIARPAGLTDSVGRWVGRPRPQYEDKTANDFLSAKAEGLVGDGVADDSDAMQAFFDKAAAQGKIAYFDKGAYIARKTIQISKDTKIVGELWAIIMSQGPFFGDQSNPQPMWRIGNPGDIGSVEISDIVFETQGPCPGAILVEWNIKQATPGGAGMWDAHYRIGGTLGTDIVNPLCRKTPGVPVTDEKYTKCAGSFLLLHVTPQANIFMENVWGWVSDHQLDLIAGVNNPRDQIYVFNGRGFLIEGDGPNWLWGTASEHSVMYSYQFVNNRNTWMGVNQHETAYYQGNPKAPLPYTTNAQYHDPVFTSCTQDNCARTWGMRFVNSSNIYNYGSGGYMFFNDWSSDCLGTSAVPLELCQQSMNQFTNCNDIWLWGLATKGGENMISWDDTPIVPQQANKGTYLQAAILMEIAGKQ</sequence>
<name>A0A0N0NQD0_9EURO</name>
<proteinExistence type="predicted"/>
<evidence type="ECO:0000259" key="2">
    <source>
        <dbReference type="Pfam" id="PF12708"/>
    </source>
</evidence>
<dbReference type="VEuPathDB" id="FungiDB:AB675_6681"/>
<dbReference type="GO" id="GO:0004650">
    <property type="term" value="F:polygalacturonase activity"/>
    <property type="evidence" value="ECO:0007669"/>
    <property type="project" value="InterPro"/>
</dbReference>
<dbReference type="PANTHER" id="PTHR33928">
    <property type="entry name" value="POLYGALACTURONASE QRT3"/>
    <property type="match status" value="1"/>
</dbReference>
<dbReference type="CDD" id="cd23668">
    <property type="entry name" value="GH55_beta13glucanase-like"/>
    <property type="match status" value="1"/>
</dbReference>
<reference evidence="3 4" key="1">
    <citation type="submission" date="2015-06" db="EMBL/GenBank/DDBJ databases">
        <title>Draft genome of the ant-associated black yeast Phialophora attae CBS 131958.</title>
        <authorList>
            <person name="Moreno L.F."/>
            <person name="Stielow B.J."/>
            <person name="de Hoog S."/>
            <person name="Vicente V.A."/>
            <person name="Weiss V.A."/>
            <person name="de Vries M."/>
            <person name="Cruz L.M."/>
            <person name="Souza E.M."/>
        </authorList>
    </citation>
    <scope>NUCLEOTIDE SEQUENCE [LARGE SCALE GENOMIC DNA]</scope>
    <source>
        <strain evidence="3 4">CBS 131958</strain>
    </source>
</reference>
<dbReference type="OrthoDB" id="1046782at2759"/>
<dbReference type="InterPro" id="IPR011050">
    <property type="entry name" value="Pectin_lyase_fold/virulence"/>
</dbReference>
<dbReference type="RefSeq" id="XP_018003522.1">
    <property type="nucleotide sequence ID" value="XM_018146989.1"/>
</dbReference>
<dbReference type="InterPro" id="IPR039279">
    <property type="entry name" value="QRT3-like"/>
</dbReference>
<evidence type="ECO:0000313" key="4">
    <source>
        <dbReference type="Proteomes" id="UP000038010"/>
    </source>
</evidence>
<organism evidence="3 4">
    <name type="scientific">Cyphellophora attinorum</name>
    <dbReference type="NCBI Taxonomy" id="1664694"/>
    <lineage>
        <taxon>Eukaryota</taxon>
        <taxon>Fungi</taxon>
        <taxon>Dikarya</taxon>
        <taxon>Ascomycota</taxon>
        <taxon>Pezizomycotina</taxon>
        <taxon>Eurotiomycetes</taxon>
        <taxon>Chaetothyriomycetidae</taxon>
        <taxon>Chaetothyriales</taxon>
        <taxon>Cyphellophoraceae</taxon>
        <taxon>Cyphellophora</taxon>
    </lineage>
</organism>
<keyword evidence="4" id="KW-1185">Reference proteome</keyword>
<dbReference type="AlphaFoldDB" id="A0A0N0NQD0"/>
<comment type="caution">
    <text evidence="3">The sequence shown here is derived from an EMBL/GenBank/DDBJ whole genome shotgun (WGS) entry which is preliminary data.</text>
</comment>
<dbReference type="STRING" id="1664694.A0A0N0NQD0"/>
<dbReference type="Pfam" id="PF12708">
    <property type="entry name" value="Pect-lyase_RHGA_epim"/>
    <property type="match status" value="2"/>
</dbReference>
<accession>A0A0N0NQD0</accession>
<dbReference type="Gene3D" id="2.160.20.10">
    <property type="entry name" value="Single-stranded right-handed beta-helix, Pectin lyase-like"/>
    <property type="match status" value="2"/>
</dbReference>
<feature type="domain" description="Rhamnogalacturonase A/B/Epimerase-like pectate lyase" evidence="2">
    <location>
        <begin position="11"/>
        <end position="277"/>
    </location>
</feature>
<dbReference type="Proteomes" id="UP000038010">
    <property type="component" value="Unassembled WGS sequence"/>
</dbReference>